<name>A0A6J6GIS5_9ZZZZ</name>
<accession>A0A6J6GIS5</accession>
<organism evidence="3">
    <name type="scientific">freshwater metagenome</name>
    <dbReference type="NCBI Taxonomy" id="449393"/>
    <lineage>
        <taxon>unclassified sequences</taxon>
        <taxon>metagenomes</taxon>
        <taxon>ecological metagenomes</taxon>
    </lineage>
</organism>
<dbReference type="AlphaFoldDB" id="A0A6J6GIS5"/>
<feature type="transmembrane region" description="Helical" evidence="1">
    <location>
        <begin position="63"/>
        <end position="91"/>
    </location>
</feature>
<reference evidence="3" key="1">
    <citation type="submission" date="2020-05" db="EMBL/GenBank/DDBJ databases">
        <authorList>
            <person name="Chiriac C."/>
            <person name="Salcher M."/>
            <person name="Ghai R."/>
            <person name="Kavagutti S V."/>
        </authorList>
    </citation>
    <scope>NUCLEOTIDE SEQUENCE</scope>
</reference>
<feature type="transmembrane region" description="Helical" evidence="1">
    <location>
        <begin position="25"/>
        <end position="51"/>
    </location>
</feature>
<gene>
    <name evidence="3" type="ORF">UFOPK1843_00152</name>
</gene>
<proteinExistence type="predicted"/>
<dbReference type="Pfam" id="PF13828">
    <property type="entry name" value="DUF4190"/>
    <property type="match status" value="1"/>
</dbReference>
<keyword evidence="1" id="KW-0812">Transmembrane</keyword>
<evidence type="ECO:0000313" key="3">
    <source>
        <dbReference type="EMBL" id="CAB4601176.1"/>
    </source>
</evidence>
<dbReference type="InterPro" id="IPR025241">
    <property type="entry name" value="DUF4190"/>
</dbReference>
<evidence type="ECO:0000259" key="2">
    <source>
        <dbReference type="Pfam" id="PF13828"/>
    </source>
</evidence>
<dbReference type="EMBL" id="CAEZUR010000007">
    <property type="protein sequence ID" value="CAB4601176.1"/>
    <property type="molecule type" value="Genomic_DNA"/>
</dbReference>
<keyword evidence="1" id="KW-1133">Transmembrane helix</keyword>
<evidence type="ECO:0000256" key="1">
    <source>
        <dbReference type="SAM" id="Phobius"/>
    </source>
</evidence>
<keyword evidence="1" id="KW-0472">Membrane</keyword>
<protein>
    <submittedName>
        <fullName evidence="3">Unannotated protein</fullName>
    </submittedName>
</protein>
<feature type="domain" description="DUF4190" evidence="2">
    <location>
        <begin position="25"/>
        <end position="80"/>
    </location>
</feature>
<sequence length="128" mass="13097">MAEAKNTTADKSAKAKFDFTNLNTLAVVSLASAVTGFGAAAAVITGHVSLAQIKKSQESGRGLAIAGVVAGYTVIGLWILSTLGFIVLTIWGVRHGMPVGGFDDMRGGMKGGPFQMDLNPNGGTQGQD</sequence>